<comment type="subunit">
    <text evidence="3 13">Monomer.</text>
</comment>
<evidence type="ECO:0000313" key="16">
    <source>
        <dbReference type="Proteomes" id="UP000576225"/>
    </source>
</evidence>
<evidence type="ECO:0000256" key="13">
    <source>
        <dbReference type="HAMAP-Rule" id="MF_00041"/>
    </source>
</evidence>
<dbReference type="EMBL" id="JABAEW010000021">
    <property type="protein sequence ID" value="NMD87236.1"/>
    <property type="molecule type" value="Genomic_DNA"/>
</dbReference>
<dbReference type="InterPro" id="IPR024909">
    <property type="entry name" value="Cys-tRNA/MSH_ligase"/>
</dbReference>
<evidence type="ECO:0000256" key="3">
    <source>
        <dbReference type="ARBA" id="ARBA00011245"/>
    </source>
</evidence>
<dbReference type="Proteomes" id="UP000576225">
    <property type="component" value="Unassembled WGS sequence"/>
</dbReference>
<reference evidence="15 16" key="1">
    <citation type="submission" date="2020-04" db="EMBL/GenBank/DDBJ databases">
        <authorList>
            <person name="Hitch T.C.A."/>
            <person name="Wylensek D."/>
            <person name="Clavel T."/>
        </authorList>
    </citation>
    <scope>NUCLEOTIDE SEQUENCE [LARGE SCALE GENOMIC DNA]</scope>
    <source>
        <strain evidence="15 16">COR2-253-APC-1A</strain>
    </source>
</reference>
<dbReference type="Pfam" id="PF09190">
    <property type="entry name" value="DALR_2"/>
    <property type="match status" value="1"/>
</dbReference>
<evidence type="ECO:0000256" key="1">
    <source>
        <dbReference type="ARBA" id="ARBA00004496"/>
    </source>
</evidence>
<dbReference type="GO" id="GO:0005524">
    <property type="term" value="F:ATP binding"/>
    <property type="evidence" value="ECO:0007669"/>
    <property type="project" value="UniProtKB-UniRule"/>
</dbReference>
<evidence type="ECO:0000256" key="7">
    <source>
        <dbReference type="ARBA" id="ARBA00022741"/>
    </source>
</evidence>
<comment type="similarity">
    <text evidence="2 13">Belongs to the class-I aminoacyl-tRNA synthetase family.</text>
</comment>
<sequence length="471" mass="53668">MDLQFFNTMDRKVVPFQPIDAKLVRMYTCGPTVYNFAHIGNFRAYMFEDLLRRTLEYFGYPVRQVMNLTDVDDKTIRDSRAARLPLREFTAKYKQAFFEDLKTLNIEPAEIYPAATDHIPQMIRLISVLMEKGFAYQAEDKSIYFSIDKFPDYGKLAKIDRENQRSGVRIKNDEYAKDSVADFALWKAWDENDGDVAWDSPWGKGRPGWHIECSAMSSEYLGDQFDIHTGGIDNMFPHHEDEIAQSEAASGKTWVNYWLHCAHLMVNGEKMSKSLGNFFTLRDLQQKGWKGREIRWVLIGAHYRKKLNFTFEALEQARETLGRFDEFFQRMREIAKTGDGTEISKNVAGAEQAFAAAMGDDLNISEALAAMFDLQRAANRLADAGELTAAGGAEVLAAFRKFDRIIGCFEVDAVKTEEFPAEVTALAEARIEARKAKNFAESDRLRDEIAGLGFIVEDIPGGKYRLKTLSK</sequence>
<dbReference type="InterPro" id="IPR032678">
    <property type="entry name" value="tRNA-synt_1_cat_dom"/>
</dbReference>
<dbReference type="SUPFAM" id="SSF47323">
    <property type="entry name" value="Anticodon-binding domain of a subclass of class I aminoacyl-tRNA synthetases"/>
    <property type="match status" value="1"/>
</dbReference>
<dbReference type="PANTHER" id="PTHR10890">
    <property type="entry name" value="CYSTEINYL-TRNA SYNTHETASE"/>
    <property type="match status" value="1"/>
</dbReference>
<dbReference type="GO" id="GO:0006423">
    <property type="term" value="P:cysteinyl-tRNA aminoacylation"/>
    <property type="evidence" value="ECO:0007669"/>
    <property type="project" value="UniProtKB-UniRule"/>
</dbReference>
<evidence type="ECO:0000256" key="6">
    <source>
        <dbReference type="ARBA" id="ARBA00022723"/>
    </source>
</evidence>
<comment type="caution">
    <text evidence="15">The sequence shown here is derived from an EMBL/GenBank/DDBJ whole genome shotgun (WGS) entry which is preliminary data.</text>
</comment>
<dbReference type="Pfam" id="PF01406">
    <property type="entry name" value="tRNA-synt_1e"/>
    <property type="match status" value="1"/>
</dbReference>
<comment type="cofactor">
    <cofactor evidence="13">
        <name>Zn(2+)</name>
        <dbReference type="ChEBI" id="CHEBI:29105"/>
    </cofactor>
    <text evidence="13">Binds 1 zinc ion per subunit.</text>
</comment>
<dbReference type="InterPro" id="IPR009080">
    <property type="entry name" value="tRNAsynth_Ia_anticodon-bd"/>
</dbReference>
<dbReference type="EC" id="6.1.1.16" evidence="13"/>
<dbReference type="HAMAP" id="MF_00041">
    <property type="entry name" value="Cys_tRNA_synth"/>
    <property type="match status" value="1"/>
</dbReference>
<dbReference type="GO" id="GO:0005829">
    <property type="term" value="C:cytosol"/>
    <property type="evidence" value="ECO:0007669"/>
    <property type="project" value="TreeGrafter"/>
</dbReference>
<dbReference type="InterPro" id="IPR056411">
    <property type="entry name" value="CysS_C"/>
</dbReference>
<feature type="domain" description="Cysteinyl-tRNA synthetase class Ia DALR" evidence="14">
    <location>
        <begin position="353"/>
        <end position="420"/>
    </location>
</feature>
<feature type="short sequence motif" description="'KMSKS' region" evidence="13">
    <location>
        <begin position="270"/>
        <end position="274"/>
    </location>
</feature>
<feature type="binding site" evidence="13">
    <location>
        <position position="242"/>
    </location>
    <ligand>
        <name>Zn(2+)</name>
        <dbReference type="ChEBI" id="CHEBI:29105"/>
    </ligand>
</feature>
<dbReference type="InterPro" id="IPR015273">
    <property type="entry name" value="Cys-tRNA-synt_Ia_DALR"/>
</dbReference>
<evidence type="ECO:0000256" key="9">
    <source>
        <dbReference type="ARBA" id="ARBA00022840"/>
    </source>
</evidence>
<organism evidence="15 16">
    <name type="scientific">Victivallis vadensis</name>
    <dbReference type="NCBI Taxonomy" id="172901"/>
    <lineage>
        <taxon>Bacteria</taxon>
        <taxon>Pseudomonadati</taxon>
        <taxon>Lentisphaerota</taxon>
        <taxon>Lentisphaeria</taxon>
        <taxon>Victivallales</taxon>
        <taxon>Victivallaceae</taxon>
        <taxon>Victivallis</taxon>
    </lineage>
</organism>
<keyword evidence="7 13" id="KW-0547">Nucleotide-binding</keyword>
<evidence type="ECO:0000256" key="11">
    <source>
        <dbReference type="ARBA" id="ARBA00023146"/>
    </source>
</evidence>
<keyword evidence="11 13" id="KW-0030">Aminoacyl-tRNA synthetase</keyword>
<dbReference type="GO" id="GO:0004817">
    <property type="term" value="F:cysteine-tRNA ligase activity"/>
    <property type="evidence" value="ECO:0007669"/>
    <property type="project" value="UniProtKB-UniRule"/>
</dbReference>
<evidence type="ECO:0000256" key="8">
    <source>
        <dbReference type="ARBA" id="ARBA00022833"/>
    </source>
</evidence>
<evidence type="ECO:0000259" key="14">
    <source>
        <dbReference type="SMART" id="SM00840"/>
    </source>
</evidence>
<keyword evidence="9 13" id="KW-0067">ATP-binding</keyword>
<dbReference type="Gene3D" id="3.40.50.620">
    <property type="entry name" value="HUPs"/>
    <property type="match status" value="1"/>
</dbReference>
<dbReference type="FunFam" id="3.40.50.620:FF:000130">
    <property type="entry name" value="Cysteine--tRNA ligase"/>
    <property type="match status" value="1"/>
</dbReference>
<dbReference type="PRINTS" id="PR00983">
    <property type="entry name" value="TRNASYNTHCYS"/>
</dbReference>
<keyword evidence="6 13" id="KW-0479">Metal-binding</keyword>
<evidence type="ECO:0000256" key="5">
    <source>
        <dbReference type="ARBA" id="ARBA00022598"/>
    </source>
</evidence>
<dbReference type="AlphaFoldDB" id="A0A848B2Z5"/>
<dbReference type="Pfam" id="PF23493">
    <property type="entry name" value="CysS_C"/>
    <property type="match status" value="1"/>
</dbReference>
<feature type="binding site" evidence="13">
    <location>
        <position position="273"/>
    </location>
    <ligand>
        <name>ATP</name>
        <dbReference type="ChEBI" id="CHEBI:30616"/>
    </ligand>
</feature>
<keyword evidence="10 13" id="KW-0648">Protein biosynthesis</keyword>
<proteinExistence type="inferred from homology"/>
<feature type="binding site" evidence="13">
    <location>
        <position position="29"/>
    </location>
    <ligand>
        <name>Zn(2+)</name>
        <dbReference type="ChEBI" id="CHEBI:29105"/>
    </ligand>
</feature>
<dbReference type="NCBIfam" id="TIGR00435">
    <property type="entry name" value="cysS"/>
    <property type="match status" value="1"/>
</dbReference>
<feature type="short sequence motif" description="'HIGH' region" evidence="13">
    <location>
        <begin position="31"/>
        <end position="41"/>
    </location>
</feature>
<comment type="catalytic activity">
    <reaction evidence="12 13">
        <text>tRNA(Cys) + L-cysteine + ATP = L-cysteinyl-tRNA(Cys) + AMP + diphosphate</text>
        <dbReference type="Rhea" id="RHEA:17773"/>
        <dbReference type="Rhea" id="RHEA-COMP:9661"/>
        <dbReference type="Rhea" id="RHEA-COMP:9679"/>
        <dbReference type="ChEBI" id="CHEBI:30616"/>
        <dbReference type="ChEBI" id="CHEBI:33019"/>
        <dbReference type="ChEBI" id="CHEBI:35235"/>
        <dbReference type="ChEBI" id="CHEBI:78442"/>
        <dbReference type="ChEBI" id="CHEBI:78517"/>
        <dbReference type="ChEBI" id="CHEBI:456215"/>
        <dbReference type="EC" id="6.1.1.16"/>
    </reaction>
</comment>
<dbReference type="PANTHER" id="PTHR10890:SF3">
    <property type="entry name" value="CYSTEINE--TRNA LIGASE, CYTOPLASMIC"/>
    <property type="match status" value="1"/>
</dbReference>
<evidence type="ECO:0000313" key="15">
    <source>
        <dbReference type="EMBL" id="NMD87236.1"/>
    </source>
</evidence>
<dbReference type="RefSeq" id="WP_168962724.1">
    <property type="nucleotide sequence ID" value="NZ_JABAEW010000021.1"/>
</dbReference>
<evidence type="ECO:0000256" key="12">
    <source>
        <dbReference type="ARBA" id="ARBA00047398"/>
    </source>
</evidence>
<accession>A0A848B2Z5</accession>
<evidence type="ECO:0000256" key="2">
    <source>
        <dbReference type="ARBA" id="ARBA00005594"/>
    </source>
</evidence>
<comment type="subcellular location">
    <subcellularLocation>
        <location evidence="1 13">Cytoplasm</location>
    </subcellularLocation>
</comment>
<dbReference type="InterPro" id="IPR014729">
    <property type="entry name" value="Rossmann-like_a/b/a_fold"/>
</dbReference>
<dbReference type="SUPFAM" id="SSF52374">
    <property type="entry name" value="Nucleotidylyl transferase"/>
    <property type="match status" value="1"/>
</dbReference>
<keyword evidence="8 13" id="KW-0862">Zinc</keyword>
<keyword evidence="5 13" id="KW-0436">Ligase</keyword>
<dbReference type="SMART" id="SM00840">
    <property type="entry name" value="DALR_2"/>
    <property type="match status" value="1"/>
</dbReference>
<dbReference type="Gene3D" id="1.20.120.1910">
    <property type="entry name" value="Cysteine-tRNA ligase, C-terminal anti-codon recognition domain"/>
    <property type="match status" value="1"/>
</dbReference>
<name>A0A848B2Z5_9BACT</name>
<dbReference type="CDD" id="cd00672">
    <property type="entry name" value="CysRS_core"/>
    <property type="match status" value="1"/>
</dbReference>
<evidence type="ECO:0000256" key="10">
    <source>
        <dbReference type="ARBA" id="ARBA00022917"/>
    </source>
</evidence>
<keyword evidence="4 13" id="KW-0963">Cytoplasm</keyword>
<dbReference type="InterPro" id="IPR015803">
    <property type="entry name" value="Cys-tRNA-ligase"/>
</dbReference>
<dbReference type="GO" id="GO:0008270">
    <property type="term" value="F:zinc ion binding"/>
    <property type="evidence" value="ECO:0007669"/>
    <property type="project" value="UniProtKB-UniRule"/>
</dbReference>
<protein>
    <recommendedName>
        <fullName evidence="13">Cysteine--tRNA ligase</fullName>
        <ecNumber evidence="13">6.1.1.16</ecNumber>
    </recommendedName>
    <alternativeName>
        <fullName evidence="13">Cysteinyl-tRNA synthetase</fullName>
        <shortName evidence="13">CysRS</shortName>
    </alternativeName>
</protein>
<feature type="binding site" evidence="13">
    <location>
        <position position="238"/>
    </location>
    <ligand>
        <name>Zn(2+)</name>
        <dbReference type="ChEBI" id="CHEBI:29105"/>
    </ligand>
</feature>
<gene>
    <name evidence="13" type="primary">cysS</name>
    <name evidence="15" type="ORF">HF882_11635</name>
</gene>
<feature type="binding site" evidence="13">
    <location>
        <position position="213"/>
    </location>
    <ligand>
        <name>Zn(2+)</name>
        <dbReference type="ChEBI" id="CHEBI:29105"/>
    </ligand>
</feature>
<evidence type="ECO:0000256" key="4">
    <source>
        <dbReference type="ARBA" id="ARBA00022490"/>
    </source>
</evidence>